<keyword evidence="1" id="KW-0732">Signal</keyword>
<name>A0A926RZI0_9BACI</name>
<evidence type="ECO:0000256" key="1">
    <source>
        <dbReference type="SAM" id="SignalP"/>
    </source>
</evidence>
<feature type="signal peptide" evidence="1">
    <location>
        <begin position="1"/>
        <end position="21"/>
    </location>
</feature>
<feature type="chain" id="PRO_5038842400" evidence="1">
    <location>
        <begin position="22"/>
        <end position="477"/>
    </location>
</feature>
<dbReference type="PANTHER" id="PTHR43649:SF16">
    <property type="entry name" value="SUGAR-BINDING LIPOPROTEIN"/>
    <property type="match status" value="1"/>
</dbReference>
<organism evidence="2 3">
    <name type="scientific">Metabacillus arenae</name>
    <dbReference type="NCBI Taxonomy" id="2771434"/>
    <lineage>
        <taxon>Bacteria</taxon>
        <taxon>Bacillati</taxon>
        <taxon>Bacillota</taxon>
        <taxon>Bacilli</taxon>
        <taxon>Bacillales</taxon>
        <taxon>Bacillaceae</taxon>
        <taxon>Metabacillus</taxon>
    </lineage>
</organism>
<protein>
    <submittedName>
        <fullName evidence="2">Extracellular solute-binding protein</fullName>
    </submittedName>
</protein>
<gene>
    <name evidence="2" type="ORF">IC621_18820</name>
</gene>
<comment type="caution">
    <text evidence="2">The sequence shown here is derived from an EMBL/GenBank/DDBJ whole genome shotgun (WGS) entry which is preliminary data.</text>
</comment>
<dbReference type="InterPro" id="IPR006059">
    <property type="entry name" value="SBP"/>
</dbReference>
<proteinExistence type="predicted"/>
<dbReference type="Gene3D" id="3.40.190.10">
    <property type="entry name" value="Periplasmic binding protein-like II"/>
    <property type="match status" value="1"/>
</dbReference>
<dbReference type="RefSeq" id="WP_191160304.1">
    <property type="nucleotide sequence ID" value="NZ_JACXAI010000027.1"/>
</dbReference>
<dbReference type="AlphaFoldDB" id="A0A926RZI0"/>
<sequence length="477" mass="53935">MKALKRTSIIFLISVLMIVTSGCMPTMNQSDDGAANPSDPNQTDNVVVKLGTWPIPDSKNLAQYEEWKKQFENEHPNIKIEPDSYPYDTNTFLPKAESGQLPTIYETWFTEPIKIIGGDYAADITDLMEEYGWDKAINPDMLSLIKQDGKIYGIPTSGYYMGIWYNMNLFKQAGLLDENGVPKFPQTYEELAEAAKTIKEKTGKAGFFFPTKNNQGGWQFMNIAWSYGAEFERVEDGKWKAVFNSPEAVEALQFVKDLKWEHDVLQDNILAEVDDMFQFFGTDQVGMAFGTTDWMQSPIDRFKMNKDNLANSSVPAGPKDRVALTGGELVMFAPNSTEEQKKAGFEWQEHTGFSSNPSEESLKGLEETLKNYKELGHIVGPHGMRVWVNPERVKAEDAVREKYSNVNMDLFTNYTDNKGVTFKPEVPVNAQELYKVLDGVIQEVLTNKNADPKKLLDKAAADFQRDYLDKAEVLEGQ</sequence>
<dbReference type="EMBL" id="JACXAI010000027">
    <property type="protein sequence ID" value="MBD1382277.1"/>
    <property type="molecule type" value="Genomic_DNA"/>
</dbReference>
<reference evidence="2" key="1">
    <citation type="submission" date="2020-09" db="EMBL/GenBank/DDBJ databases">
        <title>A novel bacterium of genus Bacillus, isolated from South China Sea.</title>
        <authorList>
            <person name="Huang H."/>
            <person name="Mo K."/>
            <person name="Hu Y."/>
        </authorList>
    </citation>
    <scope>NUCLEOTIDE SEQUENCE</scope>
    <source>
        <strain evidence="2">IB182487</strain>
    </source>
</reference>
<dbReference type="InterPro" id="IPR050490">
    <property type="entry name" value="Bact_solute-bd_prot1"/>
</dbReference>
<keyword evidence="3" id="KW-1185">Reference proteome</keyword>
<dbReference type="PROSITE" id="PS51257">
    <property type="entry name" value="PROKAR_LIPOPROTEIN"/>
    <property type="match status" value="1"/>
</dbReference>
<accession>A0A926RZI0</accession>
<evidence type="ECO:0000313" key="2">
    <source>
        <dbReference type="EMBL" id="MBD1382277.1"/>
    </source>
</evidence>
<dbReference type="SUPFAM" id="SSF53850">
    <property type="entry name" value="Periplasmic binding protein-like II"/>
    <property type="match status" value="1"/>
</dbReference>
<dbReference type="PANTHER" id="PTHR43649">
    <property type="entry name" value="ARABINOSE-BINDING PROTEIN-RELATED"/>
    <property type="match status" value="1"/>
</dbReference>
<evidence type="ECO:0000313" key="3">
    <source>
        <dbReference type="Proteomes" id="UP000626844"/>
    </source>
</evidence>
<dbReference type="Pfam" id="PF01547">
    <property type="entry name" value="SBP_bac_1"/>
    <property type="match status" value="1"/>
</dbReference>
<dbReference type="Proteomes" id="UP000626844">
    <property type="component" value="Unassembled WGS sequence"/>
</dbReference>